<keyword evidence="4" id="KW-0808">Transferase</keyword>
<evidence type="ECO:0000259" key="9">
    <source>
        <dbReference type="PROSITE" id="PS50109"/>
    </source>
</evidence>
<dbReference type="Gene3D" id="3.30.565.10">
    <property type="entry name" value="Histidine kinase-like ATPase, C-terminal domain"/>
    <property type="match status" value="1"/>
</dbReference>
<keyword evidence="8" id="KW-0902">Two-component regulatory system</keyword>
<dbReference type="PANTHER" id="PTHR43065">
    <property type="entry name" value="SENSOR HISTIDINE KINASE"/>
    <property type="match status" value="1"/>
</dbReference>
<evidence type="ECO:0000256" key="5">
    <source>
        <dbReference type="ARBA" id="ARBA00022741"/>
    </source>
</evidence>
<dbReference type="SUPFAM" id="SSF47384">
    <property type="entry name" value="Homodimeric domain of signal transducing histidine kinase"/>
    <property type="match status" value="1"/>
</dbReference>
<dbReference type="InterPro" id="IPR036097">
    <property type="entry name" value="HisK_dim/P_sf"/>
</dbReference>
<keyword evidence="5" id="KW-0547">Nucleotide-binding</keyword>
<keyword evidence="11" id="KW-1185">Reference proteome</keyword>
<evidence type="ECO:0000256" key="6">
    <source>
        <dbReference type="ARBA" id="ARBA00022777"/>
    </source>
</evidence>
<dbReference type="STRING" id="1236973.JCM9157_5041"/>
<accession>W4R049</accession>
<protein>
    <recommendedName>
        <fullName evidence="2">histidine kinase</fullName>
        <ecNumber evidence="2">2.7.13.3</ecNumber>
    </recommendedName>
</protein>
<name>W4R049_HALA3</name>
<dbReference type="InterPro" id="IPR036890">
    <property type="entry name" value="HATPase_C_sf"/>
</dbReference>
<dbReference type="InterPro" id="IPR004358">
    <property type="entry name" value="Sig_transdc_His_kin-like_C"/>
</dbReference>
<keyword evidence="6 10" id="KW-0418">Kinase</keyword>
<dbReference type="SMART" id="SM00387">
    <property type="entry name" value="HATPase_c"/>
    <property type="match status" value="1"/>
</dbReference>
<comment type="caution">
    <text evidence="10">The sequence shown here is derived from an EMBL/GenBank/DDBJ whole genome shotgun (WGS) entry which is preliminary data.</text>
</comment>
<dbReference type="GO" id="GO:0000155">
    <property type="term" value="F:phosphorelay sensor kinase activity"/>
    <property type="evidence" value="ECO:0007669"/>
    <property type="project" value="InterPro"/>
</dbReference>
<keyword evidence="3" id="KW-0597">Phosphoprotein</keyword>
<comment type="catalytic activity">
    <reaction evidence="1">
        <text>ATP + protein L-histidine = ADP + protein N-phospho-L-histidine.</text>
        <dbReference type="EC" id="2.7.13.3"/>
    </reaction>
</comment>
<dbReference type="Gene3D" id="1.10.287.130">
    <property type="match status" value="1"/>
</dbReference>
<evidence type="ECO:0000256" key="4">
    <source>
        <dbReference type="ARBA" id="ARBA00022679"/>
    </source>
</evidence>
<evidence type="ECO:0000256" key="3">
    <source>
        <dbReference type="ARBA" id="ARBA00022553"/>
    </source>
</evidence>
<evidence type="ECO:0000256" key="2">
    <source>
        <dbReference type="ARBA" id="ARBA00012438"/>
    </source>
</evidence>
<dbReference type="Pfam" id="PF00512">
    <property type="entry name" value="HisKA"/>
    <property type="match status" value="1"/>
</dbReference>
<reference evidence="10 11" key="1">
    <citation type="journal article" date="2014" name="Genome Announc.">
        <title>Draft Genome Sequences of Three Alkaliphilic Bacillus Strains, Bacillus wakoensis JCM 9140T, Bacillus akibai JCM 9157T, and Bacillus hemicellulosilyticus JCM 9152T.</title>
        <authorList>
            <person name="Yuki M."/>
            <person name="Oshima K."/>
            <person name="Suda W."/>
            <person name="Oshida Y."/>
            <person name="Kitamura K."/>
            <person name="Iida T."/>
            <person name="Hattori M."/>
            <person name="Ohkuma M."/>
        </authorList>
    </citation>
    <scope>NUCLEOTIDE SEQUENCE [LARGE SCALE GENOMIC DNA]</scope>
    <source>
        <strain evidence="10 11">JCM 9157</strain>
    </source>
</reference>
<dbReference type="EMBL" id="BAUV01000127">
    <property type="protein sequence ID" value="GAE37721.1"/>
    <property type="molecule type" value="Genomic_DNA"/>
</dbReference>
<evidence type="ECO:0000313" key="10">
    <source>
        <dbReference type="EMBL" id="GAE37721.1"/>
    </source>
</evidence>
<dbReference type="SMART" id="SM00388">
    <property type="entry name" value="HisKA"/>
    <property type="match status" value="1"/>
</dbReference>
<evidence type="ECO:0000313" key="11">
    <source>
        <dbReference type="Proteomes" id="UP000018896"/>
    </source>
</evidence>
<gene>
    <name evidence="10" type="ORF">JCM9157_5041</name>
</gene>
<dbReference type="InterPro" id="IPR003661">
    <property type="entry name" value="HisK_dim/P_dom"/>
</dbReference>
<evidence type="ECO:0000256" key="1">
    <source>
        <dbReference type="ARBA" id="ARBA00000085"/>
    </source>
</evidence>
<dbReference type="InterPro" id="IPR003594">
    <property type="entry name" value="HATPase_dom"/>
</dbReference>
<dbReference type="eggNOG" id="COG3852">
    <property type="taxonomic scope" value="Bacteria"/>
</dbReference>
<dbReference type="PANTHER" id="PTHR43065:SF34">
    <property type="entry name" value="SPORULATION KINASE A"/>
    <property type="match status" value="1"/>
</dbReference>
<dbReference type="CDD" id="cd00082">
    <property type="entry name" value="HisKA"/>
    <property type="match status" value="1"/>
</dbReference>
<dbReference type="SUPFAM" id="SSF55874">
    <property type="entry name" value="ATPase domain of HSP90 chaperone/DNA topoisomerase II/histidine kinase"/>
    <property type="match status" value="1"/>
</dbReference>
<dbReference type="EC" id="2.7.13.3" evidence="2"/>
<dbReference type="Pfam" id="PF02518">
    <property type="entry name" value="HATPase_c"/>
    <property type="match status" value="1"/>
</dbReference>
<dbReference type="Proteomes" id="UP000018896">
    <property type="component" value="Unassembled WGS sequence"/>
</dbReference>
<feature type="domain" description="Histidine kinase" evidence="9">
    <location>
        <begin position="139"/>
        <end position="346"/>
    </location>
</feature>
<proteinExistence type="predicted"/>
<dbReference type="GO" id="GO:0005524">
    <property type="term" value="F:ATP binding"/>
    <property type="evidence" value="ECO:0007669"/>
    <property type="project" value="UniProtKB-KW"/>
</dbReference>
<dbReference type="AlphaFoldDB" id="W4R049"/>
<organism evidence="10 11">
    <name type="scientific">Halalkalibacter akibai (strain ATCC 43226 / DSM 21942 / CIP 109018 / JCM 9157 / 1139)</name>
    <name type="common">Bacillus akibai</name>
    <dbReference type="NCBI Taxonomy" id="1236973"/>
    <lineage>
        <taxon>Bacteria</taxon>
        <taxon>Bacillati</taxon>
        <taxon>Bacillota</taxon>
        <taxon>Bacilli</taxon>
        <taxon>Bacillales</taxon>
        <taxon>Bacillaceae</taxon>
        <taxon>Halalkalibacter</taxon>
    </lineage>
</organism>
<evidence type="ECO:0000256" key="7">
    <source>
        <dbReference type="ARBA" id="ARBA00022840"/>
    </source>
</evidence>
<dbReference type="InterPro" id="IPR005467">
    <property type="entry name" value="His_kinase_dom"/>
</dbReference>
<keyword evidence="7" id="KW-0067">ATP-binding</keyword>
<dbReference type="PRINTS" id="PR00344">
    <property type="entry name" value="BCTRLSENSOR"/>
</dbReference>
<evidence type="ECO:0000256" key="8">
    <source>
        <dbReference type="ARBA" id="ARBA00023012"/>
    </source>
</evidence>
<dbReference type="PROSITE" id="PS50109">
    <property type="entry name" value="HIS_KIN"/>
    <property type="match status" value="1"/>
</dbReference>
<sequence>MVILSGLIVFVHKISQIVTYTNIVKTLTVPAVMIRNEKIISYNQAGAELLHVEGTETLTGTSVFNVLTIHNENSTFEQGRLCGTIRHPDSELEVELNVCKINGQNSYIILLQELSETQQQLEKLQHVDQLSIIGELAAGVAHEIRNPITSLKGFLQLLEQNNSSQTSYVGIMLSEIERINAIVGELLLIAKPRGLMLKEKNLIQVLNTVVTLMTTQAIIHNIQIKMSFSDSSIREIIVNCDENKLKQVFINIIKNAIEAMKTEGEITVAIEEKKDVVTVSVQDQGEGMSEERLAQLGKTFFTTKQGGTGLGVMISSKIVEDHDGQFLIESELGKGTKISITLPYKEIKRMA</sequence>